<keyword evidence="4" id="KW-1185">Reference proteome</keyword>
<dbReference type="AlphaFoldDB" id="A0AAV8T8H7"/>
<feature type="coiled-coil region" evidence="1">
    <location>
        <begin position="99"/>
        <end position="231"/>
    </location>
</feature>
<name>A0AAV8T8H7_9ROSI</name>
<dbReference type="Gene3D" id="1.10.287.1490">
    <property type="match status" value="1"/>
</dbReference>
<protein>
    <submittedName>
        <fullName evidence="3">Uncharacterized protein</fullName>
    </submittedName>
</protein>
<evidence type="ECO:0000256" key="2">
    <source>
        <dbReference type="SAM" id="Phobius"/>
    </source>
</evidence>
<reference evidence="3 4" key="1">
    <citation type="submission" date="2021-09" db="EMBL/GenBank/DDBJ databases">
        <title>Genomic insights and catalytic innovation underlie evolution of tropane alkaloids biosynthesis.</title>
        <authorList>
            <person name="Wang Y.-J."/>
            <person name="Tian T."/>
            <person name="Huang J.-P."/>
            <person name="Huang S.-X."/>
        </authorList>
    </citation>
    <scope>NUCLEOTIDE SEQUENCE [LARGE SCALE GENOMIC DNA]</scope>
    <source>
        <strain evidence="3">KIB-2018</strain>
        <tissue evidence="3">Leaf</tissue>
    </source>
</reference>
<feature type="transmembrane region" description="Helical" evidence="2">
    <location>
        <begin position="289"/>
        <end position="310"/>
    </location>
</feature>
<keyword evidence="2" id="KW-0472">Membrane</keyword>
<evidence type="ECO:0000256" key="1">
    <source>
        <dbReference type="SAM" id="Coils"/>
    </source>
</evidence>
<gene>
    <name evidence="3" type="ORF">K2173_023307</name>
</gene>
<feature type="coiled-coil region" evidence="1">
    <location>
        <begin position="257"/>
        <end position="284"/>
    </location>
</feature>
<sequence length="316" mass="36516">MKTKWNYPQDSHELYLKKKETDDKKRELKKCLPVEEPYRRYLLFSRLQHTHTLLVSLEILVYISIPVVLGNMDDNDLSRNGVVAEVEEQKGSKMEDGKLKQTIEALEQETQKSEKLEREVGELKRTLEEVSKRTLQLESDGITLNEELYAASEEVEELKKDKAEREVRVRELERKVGALEVRETEEKSKRRRSEELTKEKIAEIGKLTDELRKREGEIEELEKKLGELSNDLGYSEAMKKEVEAKIEKMQGEKTAEIGKFTNELRQMETKIEEMQNKGDDWNGEHWPQVAVASAAAAILAASSVCVVFYLRSAGRT</sequence>
<keyword evidence="1" id="KW-0175">Coiled coil</keyword>
<dbReference type="EMBL" id="JAIWQS010000006">
    <property type="protein sequence ID" value="KAJ8763102.1"/>
    <property type="molecule type" value="Genomic_DNA"/>
</dbReference>
<evidence type="ECO:0000313" key="3">
    <source>
        <dbReference type="EMBL" id="KAJ8763102.1"/>
    </source>
</evidence>
<dbReference type="Proteomes" id="UP001159364">
    <property type="component" value="Linkage Group LG06"/>
</dbReference>
<keyword evidence="2" id="KW-1133">Transmembrane helix</keyword>
<organism evidence="3 4">
    <name type="scientific">Erythroxylum novogranatense</name>
    <dbReference type="NCBI Taxonomy" id="1862640"/>
    <lineage>
        <taxon>Eukaryota</taxon>
        <taxon>Viridiplantae</taxon>
        <taxon>Streptophyta</taxon>
        <taxon>Embryophyta</taxon>
        <taxon>Tracheophyta</taxon>
        <taxon>Spermatophyta</taxon>
        <taxon>Magnoliopsida</taxon>
        <taxon>eudicotyledons</taxon>
        <taxon>Gunneridae</taxon>
        <taxon>Pentapetalae</taxon>
        <taxon>rosids</taxon>
        <taxon>fabids</taxon>
        <taxon>Malpighiales</taxon>
        <taxon>Erythroxylaceae</taxon>
        <taxon>Erythroxylum</taxon>
    </lineage>
</organism>
<accession>A0AAV8T8H7</accession>
<comment type="caution">
    <text evidence="3">The sequence shown here is derived from an EMBL/GenBank/DDBJ whole genome shotgun (WGS) entry which is preliminary data.</text>
</comment>
<keyword evidence="2" id="KW-0812">Transmembrane</keyword>
<proteinExistence type="predicted"/>
<evidence type="ECO:0000313" key="4">
    <source>
        <dbReference type="Proteomes" id="UP001159364"/>
    </source>
</evidence>